<gene>
    <name evidence="1" type="ORF">GCM10023231_26690</name>
</gene>
<protein>
    <submittedName>
        <fullName evidence="1">Uncharacterized protein</fullName>
    </submittedName>
</protein>
<dbReference type="Proteomes" id="UP001501411">
    <property type="component" value="Unassembled WGS sequence"/>
</dbReference>
<proteinExistence type="predicted"/>
<evidence type="ECO:0000313" key="1">
    <source>
        <dbReference type="EMBL" id="GAA4796858.1"/>
    </source>
</evidence>
<reference evidence="2" key="1">
    <citation type="journal article" date="2019" name="Int. J. Syst. Evol. Microbiol.">
        <title>The Global Catalogue of Microorganisms (GCM) 10K type strain sequencing project: providing services to taxonomists for standard genome sequencing and annotation.</title>
        <authorList>
            <consortium name="The Broad Institute Genomics Platform"/>
            <consortium name="The Broad Institute Genome Sequencing Center for Infectious Disease"/>
            <person name="Wu L."/>
            <person name="Ma J."/>
        </authorList>
    </citation>
    <scope>NUCLEOTIDE SEQUENCE [LARGE SCALE GENOMIC DNA]</scope>
    <source>
        <strain evidence="2">JCM 18200</strain>
    </source>
</reference>
<organism evidence="1 2">
    <name type="scientific">Olivibacter ginsenosidimutans</name>
    <dbReference type="NCBI Taxonomy" id="1176537"/>
    <lineage>
        <taxon>Bacteria</taxon>
        <taxon>Pseudomonadati</taxon>
        <taxon>Bacteroidota</taxon>
        <taxon>Sphingobacteriia</taxon>
        <taxon>Sphingobacteriales</taxon>
        <taxon>Sphingobacteriaceae</taxon>
        <taxon>Olivibacter</taxon>
    </lineage>
</organism>
<keyword evidence="2" id="KW-1185">Reference proteome</keyword>
<sequence length="173" mass="19252">MKTIEKKAFFALWIGAVLLGSCQNNQQESYQDNGQETAVDTADKQVLNESKTLTLPYIVEIDSLSTAVEIKENPQKSKVPLTKDELAEALNTKYPEIHLVVGRMSHDTLQVSIPEATYLTQQYGTTGATTYLAEATYAFTEIPQIKVVNFSFKEGDHAVPGPYTRKSFNTKNL</sequence>
<evidence type="ECO:0000313" key="2">
    <source>
        <dbReference type="Proteomes" id="UP001501411"/>
    </source>
</evidence>
<dbReference type="PROSITE" id="PS51257">
    <property type="entry name" value="PROKAR_LIPOPROTEIN"/>
    <property type="match status" value="1"/>
</dbReference>
<comment type="caution">
    <text evidence="1">The sequence shown here is derived from an EMBL/GenBank/DDBJ whole genome shotgun (WGS) entry which is preliminary data.</text>
</comment>
<dbReference type="EMBL" id="BAABIQ010000038">
    <property type="protein sequence ID" value="GAA4796858.1"/>
    <property type="molecule type" value="Genomic_DNA"/>
</dbReference>
<dbReference type="RefSeq" id="WP_345232294.1">
    <property type="nucleotide sequence ID" value="NZ_BAABIQ010000038.1"/>
</dbReference>
<name>A0ABP9BNT5_9SPHI</name>
<accession>A0ABP9BNT5</accession>